<organism evidence="1">
    <name type="scientific">uncultured Caudovirales phage</name>
    <dbReference type="NCBI Taxonomy" id="2100421"/>
    <lineage>
        <taxon>Viruses</taxon>
        <taxon>Duplodnaviria</taxon>
        <taxon>Heunggongvirae</taxon>
        <taxon>Uroviricota</taxon>
        <taxon>Caudoviricetes</taxon>
        <taxon>Peduoviridae</taxon>
        <taxon>Maltschvirus</taxon>
        <taxon>Maltschvirus maltsch</taxon>
    </lineage>
</organism>
<protein>
    <submittedName>
        <fullName evidence="1">Uncharacterized protein</fullName>
    </submittedName>
</protein>
<gene>
    <name evidence="1" type="ORF">UFOVP157_29</name>
</gene>
<name>A0A6J7WCN0_9CAUD</name>
<dbReference type="EMBL" id="LR798206">
    <property type="protein sequence ID" value="CAB5178712.1"/>
    <property type="molecule type" value="Genomic_DNA"/>
</dbReference>
<sequence>MYATIALTLGNNFSNQQSNPTMTNPTAPEPITIELTELDPQGKPVVSASRYSLAEPQFLFLRLVKSLDEGSENSFESEEQVESVDTVTAEKVTEFYTVRFTRQRGWGLMGKLTHPTEGVFRFYLSFLADA</sequence>
<reference evidence="1" key="1">
    <citation type="submission" date="2020-05" db="EMBL/GenBank/DDBJ databases">
        <authorList>
            <person name="Chiriac C."/>
            <person name="Salcher M."/>
            <person name="Ghai R."/>
            <person name="Kavagutti S V."/>
        </authorList>
    </citation>
    <scope>NUCLEOTIDE SEQUENCE</scope>
</reference>
<evidence type="ECO:0000313" key="1">
    <source>
        <dbReference type="EMBL" id="CAB5178712.1"/>
    </source>
</evidence>
<accession>A0A6J7WCN0</accession>
<proteinExistence type="predicted"/>